<dbReference type="InterPro" id="IPR028994">
    <property type="entry name" value="Integrin_alpha_N"/>
</dbReference>
<keyword evidence="5" id="KW-1185">Reference proteome</keyword>
<organism evidence="4 5">
    <name type="scientific">Micromonospora echinaurantiaca</name>
    <dbReference type="NCBI Taxonomy" id="47857"/>
    <lineage>
        <taxon>Bacteria</taxon>
        <taxon>Bacillati</taxon>
        <taxon>Actinomycetota</taxon>
        <taxon>Actinomycetes</taxon>
        <taxon>Micromonosporales</taxon>
        <taxon>Micromonosporaceae</taxon>
        <taxon>Micromonospora</taxon>
    </lineage>
</organism>
<evidence type="ECO:0000256" key="1">
    <source>
        <dbReference type="ARBA" id="ARBA00022729"/>
    </source>
</evidence>
<feature type="signal peptide" evidence="3">
    <location>
        <begin position="1"/>
        <end position="43"/>
    </location>
</feature>
<dbReference type="InterPro" id="IPR013517">
    <property type="entry name" value="FG-GAP"/>
</dbReference>
<dbReference type="Proteomes" id="UP000198217">
    <property type="component" value="Chromosome I"/>
</dbReference>
<dbReference type="PANTHER" id="PTHR45460">
    <property type="entry name" value="SIMILAR TO CYSTEINE PROTEINASE"/>
    <property type="match status" value="1"/>
</dbReference>
<dbReference type="AlphaFoldDB" id="A0A1C5IGK6"/>
<evidence type="ECO:0000313" key="5">
    <source>
        <dbReference type="Proteomes" id="UP000198217"/>
    </source>
</evidence>
<evidence type="ECO:0000313" key="4">
    <source>
        <dbReference type="EMBL" id="SCG57203.1"/>
    </source>
</evidence>
<name>A0A1C5IGK6_9ACTN</name>
<dbReference type="Gene3D" id="3.90.1720.10">
    <property type="entry name" value="endopeptidase domain like (from Nostoc punctiforme)"/>
    <property type="match status" value="1"/>
</dbReference>
<evidence type="ECO:0000256" key="3">
    <source>
        <dbReference type="SAM" id="SignalP"/>
    </source>
</evidence>
<feature type="region of interest" description="Disordered" evidence="2">
    <location>
        <begin position="199"/>
        <end position="224"/>
    </location>
</feature>
<protein>
    <submittedName>
        <fullName evidence="4">Repeat domain-containing protein</fullName>
    </submittedName>
</protein>
<feature type="chain" id="PRO_5038904913" evidence="3">
    <location>
        <begin position="44"/>
        <end position="517"/>
    </location>
</feature>
<dbReference type="SUPFAM" id="SSF69318">
    <property type="entry name" value="Integrin alpha N-terminal domain"/>
    <property type="match status" value="1"/>
</dbReference>
<accession>A0A1C5IGK6</accession>
<gene>
    <name evidence="4" type="ORF">GA0070609_3271</name>
</gene>
<sequence>MVPKIPNVGYLKGRVLVKIHRLLSSVFCGVVAAAVGLAAAAVAATADPMPAHAASTAGGPITRSEVLDRARHWYAQDPARYDGGDTSLWLADVDGHHRYRRDCSGFVSMSLHLASSPSSFILSTSTYGVPISRQDLRPGDYLTVDDDGSGGGTDGHVVLFEAWIDHDRFTYYGFGGTDGQRNGLRHRIGDFSGAATPALGGAWPQSDDGGNGAGQIDGHPTSQYRPYRYKNIVDDLGVVEQTEYADIDGDGRADLIGVSGPNNDLTAYRNQGWSASSGVIVGWDRKSLVSGFGDASRTTFADIDGDGRADLISVSGPNNDITAYRNQGWNSANGVIVGWDRKLLVSGFGSLNGLKFADIDGDRRADLITTTGTNNDVTVYRNQGWNASSGVIVGWDRKPLVSGFGGPLEFDFADIDGDRRADLVAASGANNDLTVYRNQGWNASSGVIVGWDRKALVSGFGALWPLKLADMDGDLRSDVVAVSGVNNDHTAYRNQGWSSTALIVGSDRKSITSGFPA</sequence>
<dbReference type="Gene3D" id="2.130.10.130">
    <property type="entry name" value="Integrin alpha, N-terminal"/>
    <property type="match status" value="1"/>
</dbReference>
<dbReference type="Pfam" id="PF13517">
    <property type="entry name" value="FG-GAP_3"/>
    <property type="match status" value="2"/>
</dbReference>
<dbReference type="EMBL" id="LT607750">
    <property type="protein sequence ID" value="SCG57203.1"/>
    <property type="molecule type" value="Genomic_DNA"/>
</dbReference>
<keyword evidence="1 3" id="KW-0732">Signal</keyword>
<evidence type="ECO:0000256" key="2">
    <source>
        <dbReference type="SAM" id="MobiDB-lite"/>
    </source>
</evidence>
<proteinExistence type="predicted"/>
<reference evidence="4 5" key="1">
    <citation type="submission" date="2016-06" db="EMBL/GenBank/DDBJ databases">
        <authorList>
            <person name="Kjaerup R.B."/>
            <person name="Dalgaard T.S."/>
            <person name="Juul-Madsen H.R."/>
        </authorList>
    </citation>
    <scope>NUCLEOTIDE SEQUENCE [LARGE SCALE GENOMIC DNA]</scope>
    <source>
        <strain evidence="4 5">DSM 43904</strain>
    </source>
</reference>
<dbReference type="PANTHER" id="PTHR45460:SF2">
    <property type="entry name" value="ALPHA 1,3 GLUCANASE, GH71 FAMILY (EUROFUNG)"/>
    <property type="match status" value="1"/>
</dbReference>